<dbReference type="PANTHER" id="PTHR23389:SF6">
    <property type="entry name" value="REPLICATION FACTOR C SUBUNIT 1"/>
    <property type="match status" value="1"/>
</dbReference>
<evidence type="ECO:0000256" key="3">
    <source>
        <dbReference type="ARBA" id="ARBA00022837"/>
    </source>
</evidence>
<organism evidence="6 7">
    <name type="scientific">Symbiodinium necroappetens</name>
    <dbReference type="NCBI Taxonomy" id="1628268"/>
    <lineage>
        <taxon>Eukaryota</taxon>
        <taxon>Sar</taxon>
        <taxon>Alveolata</taxon>
        <taxon>Dinophyceae</taxon>
        <taxon>Suessiales</taxon>
        <taxon>Symbiodiniaceae</taxon>
        <taxon>Symbiodinium</taxon>
    </lineage>
</organism>
<feature type="non-terminal residue" evidence="6">
    <location>
        <position position="983"/>
    </location>
</feature>
<dbReference type="Gene3D" id="1.10.8.60">
    <property type="match status" value="1"/>
</dbReference>
<dbReference type="GO" id="GO:0006260">
    <property type="term" value="P:DNA replication"/>
    <property type="evidence" value="ECO:0007669"/>
    <property type="project" value="UniProtKB-KW"/>
</dbReference>
<keyword evidence="2" id="KW-0235">DNA replication</keyword>
<protein>
    <submittedName>
        <fullName evidence="6">Rfc1 protein</fullName>
    </submittedName>
</protein>
<dbReference type="Proteomes" id="UP000601435">
    <property type="component" value="Unassembled WGS sequence"/>
</dbReference>
<dbReference type="AlphaFoldDB" id="A0A813C503"/>
<dbReference type="Pfam" id="PF13202">
    <property type="entry name" value="EF-hand_5"/>
    <property type="match status" value="1"/>
</dbReference>
<dbReference type="Pfam" id="PF08519">
    <property type="entry name" value="RFC1"/>
    <property type="match status" value="1"/>
</dbReference>
<dbReference type="EMBL" id="CAJNJA010085808">
    <property type="protein sequence ID" value="CAE7938222.1"/>
    <property type="molecule type" value="Genomic_DNA"/>
</dbReference>
<dbReference type="GO" id="GO:0005524">
    <property type="term" value="F:ATP binding"/>
    <property type="evidence" value="ECO:0007669"/>
    <property type="project" value="InterPro"/>
</dbReference>
<evidence type="ECO:0000313" key="6">
    <source>
        <dbReference type="EMBL" id="CAE7938222.1"/>
    </source>
</evidence>
<dbReference type="InterPro" id="IPR008921">
    <property type="entry name" value="DNA_pol3_clamp-load_cplx_C"/>
</dbReference>
<evidence type="ECO:0000256" key="4">
    <source>
        <dbReference type="SAM" id="MobiDB-lite"/>
    </source>
</evidence>
<dbReference type="GO" id="GO:0005634">
    <property type="term" value="C:nucleus"/>
    <property type="evidence" value="ECO:0007669"/>
    <property type="project" value="TreeGrafter"/>
</dbReference>
<dbReference type="Gene3D" id="3.40.50.300">
    <property type="entry name" value="P-loop containing nucleotide triphosphate hydrolases"/>
    <property type="match status" value="1"/>
</dbReference>
<dbReference type="GO" id="GO:0003677">
    <property type="term" value="F:DNA binding"/>
    <property type="evidence" value="ECO:0007669"/>
    <property type="project" value="InterPro"/>
</dbReference>
<evidence type="ECO:0000256" key="1">
    <source>
        <dbReference type="ARBA" id="ARBA00006116"/>
    </source>
</evidence>
<comment type="similarity">
    <text evidence="1">Belongs to the activator 1 large subunit family.</text>
</comment>
<gene>
    <name evidence="6" type="primary">rfc1</name>
    <name evidence="6" type="ORF">SNEC2469_LOCUS33070</name>
</gene>
<reference evidence="6" key="1">
    <citation type="submission" date="2021-02" db="EMBL/GenBank/DDBJ databases">
        <authorList>
            <person name="Dougan E. K."/>
            <person name="Rhodes N."/>
            <person name="Thang M."/>
            <person name="Chan C."/>
        </authorList>
    </citation>
    <scope>NUCLEOTIDE SEQUENCE</scope>
</reference>
<dbReference type="InterPro" id="IPR027417">
    <property type="entry name" value="P-loop_NTPase"/>
</dbReference>
<evidence type="ECO:0000256" key="2">
    <source>
        <dbReference type="ARBA" id="ARBA00022705"/>
    </source>
</evidence>
<feature type="region of interest" description="Disordered" evidence="4">
    <location>
        <begin position="735"/>
        <end position="757"/>
    </location>
</feature>
<feature type="domain" description="EF-hand" evidence="5">
    <location>
        <begin position="274"/>
        <end position="309"/>
    </location>
</feature>
<dbReference type="PROSITE" id="PS50222">
    <property type="entry name" value="EF_HAND_2"/>
    <property type="match status" value="3"/>
</dbReference>
<dbReference type="InterPro" id="IPR018247">
    <property type="entry name" value="EF_Hand_1_Ca_BS"/>
</dbReference>
<dbReference type="Gene3D" id="1.20.272.10">
    <property type="match status" value="1"/>
</dbReference>
<dbReference type="Gene3D" id="1.10.238.10">
    <property type="entry name" value="EF-hand"/>
    <property type="match status" value="2"/>
</dbReference>
<keyword evidence="7" id="KW-1185">Reference proteome</keyword>
<feature type="region of interest" description="Disordered" evidence="4">
    <location>
        <begin position="405"/>
        <end position="432"/>
    </location>
</feature>
<dbReference type="GO" id="GO:0005663">
    <property type="term" value="C:DNA replication factor C complex"/>
    <property type="evidence" value="ECO:0007669"/>
    <property type="project" value="InterPro"/>
</dbReference>
<dbReference type="GO" id="GO:0005509">
    <property type="term" value="F:calcium ion binding"/>
    <property type="evidence" value="ECO:0007669"/>
    <property type="project" value="InterPro"/>
</dbReference>
<name>A0A813C503_9DINO</name>
<dbReference type="SUPFAM" id="SSF52540">
    <property type="entry name" value="P-loop containing nucleoside triphosphate hydrolases"/>
    <property type="match status" value="1"/>
</dbReference>
<evidence type="ECO:0000313" key="7">
    <source>
        <dbReference type="Proteomes" id="UP000601435"/>
    </source>
</evidence>
<proteinExistence type="inferred from homology"/>
<feature type="domain" description="EF-hand" evidence="5">
    <location>
        <begin position="324"/>
        <end position="359"/>
    </location>
</feature>
<dbReference type="PROSITE" id="PS00018">
    <property type="entry name" value="EF_HAND_1"/>
    <property type="match status" value="4"/>
</dbReference>
<accession>A0A813C503</accession>
<dbReference type="SMART" id="SM00054">
    <property type="entry name" value="EFh"/>
    <property type="match status" value="4"/>
</dbReference>
<dbReference type="Pfam" id="PF13499">
    <property type="entry name" value="EF-hand_7"/>
    <property type="match status" value="1"/>
</dbReference>
<dbReference type="GO" id="GO:0003689">
    <property type="term" value="F:DNA clamp loader activity"/>
    <property type="evidence" value="ECO:0007669"/>
    <property type="project" value="InterPro"/>
</dbReference>
<sequence length="983" mass="107528">RLVAKLHGGYEVLEFNASDARGQKIIQDMASGIADNRTLSFGDVGAKKVPALTKKAIIIMDEVDGMGAGDRGGMAALGRMIKKTRNPIMCICNDSHSPKVRSLAFSCYDLKFSRPTKNTVAQRCAQISASTGLQVETNALEALAESCGSDMRMVPAPPAVVPIYVALASWQPSSVNISIVDRFWAADGSTKVAHGCLTHLQSWSREDLRHSFENFRSAGGHAVNCRQLGQILRISNFHLTKDIFDLLLGPEHTDRGLLDFWSVIGPMVVMSGQHYISRVSFLFSIFDMDGDGCLNESEIILAVRSVFFGLARFFPKASLPDGRRLEHLAQEMFQRFDADGSGLVSIGEIVNYAYRSEGLLRLCEPFPSREKQVHEEPVHFIGSSASRGHKAHGRLGEPSLSLRRDLRLAPDPSPPQSQGSASSSARSRHYDKPWQRAANRDGLTKAHAWVAWICFRLFADKENPRIIHATELMNLVSRGRVKVFPMINAAVEESRDLAENIASEHDELGADRLVVSVSQAMLAKDFAERLERLSGPGTSGEAGEGGLVSMRSFLCLLWPKASDGAIECCVRWCQSFHAHQVLASLLRQKRASMRQSRFYRNSIEDPMAMQRAASGRQPVAVVDSLSREDLQVLFEALDFDGNGKLSARELCTRGGLSTRDAQKLLRIWDQDADGELTSKELSSVVQAVDPALKQQVKGFASLWGACLDSSSVHSVGDAPGCTNCPGAASKFPATANSQNEHAATSFSPRSAARSSYPRKAQAGEEVMLLHGGSALAVDSGGLSGLGLGPGQVLNQLQMLTKSDVHMAEGVKYMDMKEKMRQMNKDQAIMLGPFDACKKLLTHSEGARLSFRDRLDLFFVDHSLMGLLVHENYLNAISKKPVNNELLQRCANSADMMAVGDIIGARIREHQEWSLLPDLGILSAVYPAFTTHGLRPQNPRSRSASKMRSRAWGVSGFNSSSLGSAGCRLEIRAWGCICYSSFLS</sequence>
<feature type="domain" description="EF-hand" evidence="5">
    <location>
        <begin position="625"/>
        <end position="660"/>
    </location>
</feature>
<keyword evidence="3" id="KW-0106">Calcium</keyword>
<evidence type="ECO:0000259" key="5">
    <source>
        <dbReference type="PROSITE" id="PS50222"/>
    </source>
</evidence>
<feature type="compositionally biased region" description="Low complexity" evidence="4">
    <location>
        <begin position="742"/>
        <end position="757"/>
    </location>
</feature>
<dbReference type="SUPFAM" id="SSF48019">
    <property type="entry name" value="post-AAA+ oligomerization domain-like"/>
    <property type="match status" value="1"/>
</dbReference>
<feature type="compositionally biased region" description="Low complexity" evidence="4">
    <location>
        <begin position="416"/>
        <end position="425"/>
    </location>
</feature>
<dbReference type="InterPro" id="IPR013725">
    <property type="entry name" value="DNA_replication_fac_RFC1_C"/>
</dbReference>
<comment type="caution">
    <text evidence="6">The sequence shown here is derived from an EMBL/GenBank/DDBJ whole genome shotgun (WGS) entry which is preliminary data.</text>
</comment>
<dbReference type="OrthoDB" id="191686at2759"/>
<dbReference type="SUPFAM" id="SSF47473">
    <property type="entry name" value="EF-hand"/>
    <property type="match status" value="1"/>
</dbReference>
<dbReference type="InterPro" id="IPR011992">
    <property type="entry name" value="EF-hand-dom_pair"/>
</dbReference>
<dbReference type="CDD" id="cd00051">
    <property type="entry name" value="EFh"/>
    <property type="match status" value="1"/>
</dbReference>
<dbReference type="InterPro" id="IPR002048">
    <property type="entry name" value="EF_hand_dom"/>
</dbReference>
<dbReference type="PANTHER" id="PTHR23389">
    <property type="entry name" value="CHROMOSOME TRANSMISSION FIDELITY FACTOR 18"/>
    <property type="match status" value="1"/>
</dbReference>